<dbReference type="SMART" id="SM00852">
    <property type="entry name" value="MoCF_biosynth"/>
    <property type="match status" value="1"/>
</dbReference>
<accession>A0A0F8WAY5</accession>
<dbReference type="GO" id="GO:0005829">
    <property type="term" value="C:cytosol"/>
    <property type="evidence" value="ECO:0007669"/>
    <property type="project" value="TreeGrafter"/>
</dbReference>
<evidence type="ECO:0000259" key="1">
    <source>
        <dbReference type="SMART" id="SM00852"/>
    </source>
</evidence>
<dbReference type="InterPro" id="IPR036688">
    <property type="entry name" value="MoeA_C_domain_IV_sf"/>
</dbReference>
<gene>
    <name evidence="2" type="ORF">LCGC14_3089560</name>
</gene>
<dbReference type="PANTHER" id="PTHR10192:SF5">
    <property type="entry name" value="GEPHYRIN"/>
    <property type="match status" value="1"/>
</dbReference>
<evidence type="ECO:0000313" key="2">
    <source>
        <dbReference type="EMBL" id="KKK53957.1"/>
    </source>
</evidence>
<comment type="caution">
    <text evidence="2">The sequence shown here is derived from an EMBL/GenBank/DDBJ whole genome shotgun (WGS) entry which is preliminary data.</text>
</comment>
<dbReference type="Pfam" id="PF00994">
    <property type="entry name" value="MoCF_biosynth"/>
    <property type="match status" value="1"/>
</dbReference>
<dbReference type="SUPFAM" id="SSF53218">
    <property type="entry name" value="Molybdenum cofactor biosynthesis proteins"/>
    <property type="match status" value="1"/>
</dbReference>
<dbReference type="Gene3D" id="3.40.980.10">
    <property type="entry name" value="MoaB/Mog-like domain"/>
    <property type="match status" value="1"/>
</dbReference>
<dbReference type="InterPro" id="IPR001453">
    <property type="entry name" value="MoaB/Mog_dom"/>
</dbReference>
<dbReference type="Gene3D" id="2.40.340.10">
    <property type="entry name" value="MoeA, C-terminal, domain IV"/>
    <property type="match status" value="1"/>
</dbReference>
<name>A0A0F8WAY5_9ZZZZ</name>
<sequence length="236" mass="25112">VYGRPGVAVLCTGRELRDPGVKVGVHQLRNSNGPALRAMLKNAGISQIEHQIVPDDPRVLAAKLKSAAARYNVIILTGGVSVGKYDFVPEAVRRIGATVGFHGVAMKPGKPHLYATLRGNRHIFALPGNPLSALTGFGELVLPAIRRLSGLDAESCHVTLKLPLTRPVTSKAKRTAFVLGKLIWGRKGLQVDPVKSCGSADLVAGAQADGVVHVPKNVRKIASGELVEFTPWRPIP</sequence>
<dbReference type="NCBIfam" id="TIGR00177">
    <property type="entry name" value="molyb_syn"/>
    <property type="match status" value="1"/>
</dbReference>
<dbReference type="PANTHER" id="PTHR10192">
    <property type="entry name" value="MOLYBDOPTERIN BIOSYNTHESIS PROTEIN"/>
    <property type="match status" value="1"/>
</dbReference>
<dbReference type="Pfam" id="PF03454">
    <property type="entry name" value="MoeA_C"/>
    <property type="match status" value="1"/>
</dbReference>
<dbReference type="GO" id="GO:0006777">
    <property type="term" value="P:Mo-molybdopterin cofactor biosynthetic process"/>
    <property type="evidence" value="ECO:0007669"/>
    <property type="project" value="TreeGrafter"/>
</dbReference>
<dbReference type="AlphaFoldDB" id="A0A0F8WAY5"/>
<dbReference type="CDD" id="cd00887">
    <property type="entry name" value="MoeA"/>
    <property type="match status" value="1"/>
</dbReference>
<dbReference type="GO" id="GO:0061599">
    <property type="term" value="F:molybdopterin molybdotransferase activity"/>
    <property type="evidence" value="ECO:0007669"/>
    <property type="project" value="TreeGrafter"/>
</dbReference>
<feature type="domain" description="MoaB/Mog" evidence="1">
    <location>
        <begin position="8"/>
        <end position="147"/>
    </location>
</feature>
<protein>
    <recommendedName>
        <fullName evidence="1">MoaB/Mog domain-containing protein</fullName>
    </recommendedName>
</protein>
<dbReference type="InterPro" id="IPR036425">
    <property type="entry name" value="MoaB/Mog-like_dom_sf"/>
</dbReference>
<dbReference type="InterPro" id="IPR005111">
    <property type="entry name" value="MoeA_C_domain_IV"/>
</dbReference>
<feature type="non-terminal residue" evidence="2">
    <location>
        <position position="1"/>
    </location>
</feature>
<organism evidence="2">
    <name type="scientific">marine sediment metagenome</name>
    <dbReference type="NCBI Taxonomy" id="412755"/>
    <lineage>
        <taxon>unclassified sequences</taxon>
        <taxon>metagenomes</taxon>
        <taxon>ecological metagenomes</taxon>
    </lineage>
</organism>
<dbReference type="InterPro" id="IPR038987">
    <property type="entry name" value="MoeA-like"/>
</dbReference>
<dbReference type="SUPFAM" id="SSF63867">
    <property type="entry name" value="MoeA C-terminal domain-like"/>
    <property type="match status" value="1"/>
</dbReference>
<reference evidence="2" key="1">
    <citation type="journal article" date="2015" name="Nature">
        <title>Complex archaea that bridge the gap between prokaryotes and eukaryotes.</title>
        <authorList>
            <person name="Spang A."/>
            <person name="Saw J.H."/>
            <person name="Jorgensen S.L."/>
            <person name="Zaremba-Niedzwiedzka K."/>
            <person name="Martijn J."/>
            <person name="Lind A.E."/>
            <person name="van Eijk R."/>
            <person name="Schleper C."/>
            <person name="Guy L."/>
            <person name="Ettema T.J."/>
        </authorList>
    </citation>
    <scope>NUCLEOTIDE SEQUENCE</scope>
</reference>
<dbReference type="EMBL" id="LAZR01066244">
    <property type="protein sequence ID" value="KKK53957.1"/>
    <property type="molecule type" value="Genomic_DNA"/>
</dbReference>
<proteinExistence type="predicted"/>